<gene>
    <name evidence="2" type="ORF">TMUPMC115_0444</name>
</gene>
<accession>A0A091C8S0</accession>
<comment type="caution">
    <text evidence="2">The sequence shown here is derived from an EMBL/GenBank/DDBJ whole genome shotgun (WGS) entry which is preliminary data.</text>
</comment>
<organism evidence="2 3">
    <name type="scientific">Tetragenococcus muriaticus PMC-11-5</name>
    <dbReference type="NCBI Taxonomy" id="1302649"/>
    <lineage>
        <taxon>Bacteria</taxon>
        <taxon>Bacillati</taxon>
        <taxon>Bacillota</taxon>
        <taxon>Bacilli</taxon>
        <taxon>Lactobacillales</taxon>
        <taxon>Enterococcaceae</taxon>
        <taxon>Tetragenococcus</taxon>
    </lineage>
</organism>
<dbReference type="PANTHER" id="PTHR39966">
    <property type="entry name" value="BLL2471 PROTEIN-RELATED"/>
    <property type="match status" value="1"/>
</dbReference>
<dbReference type="EMBL" id="JPVU01000040">
    <property type="protein sequence ID" value="KFN93369.1"/>
    <property type="molecule type" value="Genomic_DNA"/>
</dbReference>
<proteinExistence type="predicted"/>
<evidence type="ECO:0000313" key="2">
    <source>
        <dbReference type="EMBL" id="KFN93369.1"/>
    </source>
</evidence>
<dbReference type="PATRIC" id="fig|1302649.3.peg.445"/>
<dbReference type="Proteomes" id="UP000029380">
    <property type="component" value="Unassembled WGS sequence"/>
</dbReference>
<protein>
    <recommendedName>
        <fullName evidence="1">Hemerythrin-like domain-containing protein</fullName>
    </recommendedName>
</protein>
<dbReference type="GO" id="GO:0005886">
    <property type="term" value="C:plasma membrane"/>
    <property type="evidence" value="ECO:0007669"/>
    <property type="project" value="TreeGrafter"/>
</dbReference>
<name>A0A091C8S0_9ENTE</name>
<evidence type="ECO:0000259" key="1">
    <source>
        <dbReference type="Pfam" id="PF01814"/>
    </source>
</evidence>
<reference evidence="2 3" key="1">
    <citation type="submission" date="2014-08" db="EMBL/GenBank/DDBJ databases">
        <title>Genome sequence of Tetragenococcus muriaticus.</title>
        <authorList>
            <person name="Chuea-nongthon C."/>
            <person name="Rodtong S."/>
            <person name="Yongsawatdigul J."/>
            <person name="Steele J.L."/>
            <person name="Liu X.-y."/>
            <person name="Speers J."/>
            <person name="Glasner J.D."/>
            <person name="Neeno-Eckwall E.C."/>
        </authorList>
    </citation>
    <scope>NUCLEOTIDE SEQUENCE [LARGE SCALE GENOMIC DNA]</scope>
    <source>
        <strain evidence="2 3">PMC-11-5</strain>
    </source>
</reference>
<sequence length="76" mass="9007">MIFSYMEKYGITAPPQVMWGVDDEVRGLIKELLTYIKNPRAAFNPLFEKWEASKNEIEEMIFKEEEIMIPMTLDVF</sequence>
<dbReference type="PANTHER" id="PTHR39966:SF3">
    <property type="entry name" value="DUF438 DOMAIN-CONTAINING PROTEIN"/>
    <property type="match status" value="1"/>
</dbReference>
<evidence type="ECO:0000313" key="3">
    <source>
        <dbReference type="Proteomes" id="UP000029380"/>
    </source>
</evidence>
<feature type="domain" description="Hemerythrin-like" evidence="1">
    <location>
        <begin position="2"/>
        <end position="71"/>
    </location>
</feature>
<dbReference type="Gene3D" id="1.20.120.520">
    <property type="entry name" value="nmb1532 protein domain like"/>
    <property type="match status" value="1"/>
</dbReference>
<dbReference type="InterPro" id="IPR012312">
    <property type="entry name" value="Hemerythrin-like"/>
</dbReference>
<dbReference type="Pfam" id="PF01814">
    <property type="entry name" value="Hemerythrin"/>
    <property type="match status" value="1"/>
</dbReference>
<dbReference type="AlphaFoldDB" id="A0A091C8S0"/>